<evidence type="ECO:0000313" key="2">
    <source>
        <dbReference type="Proteomes" id="UP000712673"/>
    </source>
</evidence>
<sequence>MAEIYVLQVRAQHGYGLEGWRTVRKPSGEPYGFETRAAAQQALQQHFGNLRDGLNVRVQAVEAETMALQPPGRPH</sequence>
<dbReference type="EMBL" id="VGLS01000457">
    <property type="protein sequence ID" value="MBM3225011.1"/>
    <property type="molecule type" value="Genomic_DNA"/>
</dbReference>
<evidence type="ECO:0008006" key="3">
    <source>
        <dbReference type="Google" id="ProtNLM"/>
    </source>
</evidence>
<gene>
    <name evidence="1" type="ORF">FJZ47_14570</name>
</gene>
<dbReference type="AlphaFoldDB" id="A0A937W4K7"/>
<reference evidence="1" key="1">
    <citation type="submission" date="2019-03" db="EMBL/GenBank/DDBJ databases">
        <title>Lake Tanganyika Metagenome-Assembled Genomes (MAGs).</title>
        <authorList>
            <person name="Tran P."/>
        </authorList>
    </citation>
    <scope>NUCLEOTIDE SEQUENCE</scope>
    <source>
        <strain evidence="1">K_DeepCast_65m_m2_066</strain>
    </source>
</reference>
<proteinExistence type="predicted"/>
<dbReference type="Proteomes" id="UP000712673">
    <property type="component" value="Unassembled WGS sequence"/>
</dbReference>
<organism evidence="1 2">
    <name type="scientific">Tectimicrobiota bacterium</name>
    <dbReference type="NCBI Taxonomy" id="2528274"/>
    <lineage>
        <taxon>Bacteria</taxon>
        <taxon>Pseudomonadati</taxon>
        <taxon>Nitrospinota/Tectimicrobiota group</taxon>
        <taxon>Candidatus Tectimicrobiota</taxon>
    </lineage>
</organism>
<name>A0A937W4K7_UNCTE</name>
<evidence type="ECO:0000313" key="1">
    <source>
        <dbReference type="EMBL" id="MBM3225011.1"/>
    </source>
</evidence>
<accession>A0A937W4K7</accession>
<comment type="caution">
    <text evidence="1">The sequence shown here is derived from an EMBL/GenBank/DDBJ whole genome shotgun (WGS) entry which is preliminary data.</text>
</comment>
<protein>
    <recommendedName>
        <fullName evidence="3">DUF2188 domain-containing protein</fullName>
    </recommendedName>
</protein>